<evidence type="ECO:0008006" key="4">
    <source>
        <dbReference type="Google" id="ProtNLM"/>
    </source>
</evidence>
<proteinExistence type="predicted"/>
<dbReference type="Proteomes" id="UP001492380">
    <property type="component" value="Unassembled WGS sequence"/>
</dbReference>
<protein>
    <recommendedName>
        <fullName evidence="4">Secreted protein</fullName>
    </recommendedName>
</protein>
<feature type="region of interest" description="Disordered" evidence="1">
    <location>
        <begin position="100"/>
        <end position="154"/>
    </location>
</feature>
<evidence type="ECO:0000313" key="3">
    <source>
        <dbReference type="Proteomes" id="UP001492380"/>
    </source>
</evidence>
<comment type="caution">
    <text evidence="2">The sequence shown here is derived from an EMBL/GenBank/DDBJ whole genome shotgun (WGS) entry which is preliminary data.</text>
</comment>
<evidence type="ECO:0000313" key="2">
    <source>
        <dbReference type="EMBL" id="KAK8224585.1"/>
    </source>
</evidence>
<organism evidence="2 3">
    <name type="scientific">Phyllosticta capitalensis</name>
    <dbReference type="NCBI Taxonomy" id="121624"/>
    <lineage>
        <taxon>Eukaryota</taxon>
        <taxon>Fungi</taxon>
        <taxon>Dikarya</taxon>
        <taxon>Ascomycota</taxon>
        <taxon>Pezizomycotina</taxon>
        <taxon>Dothideomycetes</taxon>
        <taxon>Dothideomycetes incertae sedis</taxon>
        <taxon>Botryosphaeriales</taxon>
        <taxon>Phyllostictaceae</taxon>
        <taxon>Phyllosticta</taxon>
    </lineage>
</organism>
<keyword evidence="3" id="KW-1185">Reference proteome</keyword>
<name>A0ABR1YBL1_9PEZI</name>
<sequence length="225" mass="25116">MASCCWFDFFVGWRMAWFSLLSASQPAFGFFFSLSVSFSFSDTTPTARQRRGSLARSLALNNNRAAPFPHTPLQETPVLVRRHYQQPSLPWPSMALAQHKTASGSPCSAHPRRPRATPKENETTNIRDRSRRRQESRVDGPPFGCAPGGGWAGRETKTLITAPPHLCRRWDHRERTPTLPGARLLFTVVLPPHGRAHAAGEMEWARRGEAKGKGAACLACVWERA</sequence>
<feature type="compositionally biased region" description="Basic and acidic residues" evidence="1">
    <location>
        <begin position="117"/>
        <end position="138"/>
    </location>
</feature>
<gene>
    <name evidence="2" type="ORF">HDK90DRAFT_85618</name>
</gene>
<accession>A0ABR1YBL1</accession>
<evidence type="ECO:0000256" key="1">
    <source>
        <dbReference type="SAM" id="MobiDB-lite"/>
    </source>
</evidence>
<dbReference type="EMBL" id="JBBWRZ010000012">
    <property type="protein sequence ID" value="KAK8224585.1"/>
    <property type="molecule type" value="Genomic_DNA"/>
</dbReference>
<reference evidence="2 3" key="1">
    <citation type="submission" date="2024-04" db="EMBL/GenBank/DDBJ databases">
        <title>Phyllosticta paracitricarpa is synonymous to the EU quarantine fungus P. citricarpa based on phylogenomic analyses.</title>
        <authorList>
            <consortium name="Lawrence Berkeley National Laboratory"/>
            <person name="Van Ingen-Buijs V.A."/>
            <person name="Van Westerhoven A.C."/>
            <person name="Haridas S."/>
            <person name="Skiadas P."/>
            <person name="Martin F."/>
            <person name="Groenewald J.Z."/>
            <person name="Crous P.W."/>
            <person name="Seidl M.F."/>
        </authorList>
    </citation>
    <scope>NUCLEOTIDE SEQUENCE [LARGE SCALE GENOMIC DNA]</scope>
    <source>
        <strain evidence="2 3">CBS 123374</strain>
    </source>
</reference>